<comment type="caution">
    <text evidence="2">The sequence shown here is derived from an EMBL/GenBank/DDBJ whole genome shotgun (WGS) entry which is preliminary data.</text>
</comment>
<evidence type="ECO:0000313" key="3">
    <source>
        <dbReference type="Proteomes" id="UP001596086"/>
    </source>
</evidence>
<proteinExistence type="predicted"/>
<dbReference type="EMBL" id="JBHSMZ010000001">
    <property type="protein sequence ID" value="MFC5547709.1"/>
    <property type="molecule type" value="Genomic_DNA"/>
</dbReference>
<dbReference type="Proteomes" id="UP001596086">
    <property type="component" value="Unassembled WGS sequence"/>
</dbReference>
<organism evidence="2 3">
    <name type="scientific">Massilia aerilata</name>
    <dbReference type="NCBI Taxonomy" id="453817"/>
    <lineage>
        <taxon>Bacteria</taxon>
        <taxon>Pseudomonadati</taxon>
        <taxon>Pseudomonadota</taxon>
        <taxon>Betaproteobacteria</taxon>
        <taxon>Burkholderiales</taxon>
        <taxon>Oxalobacteraceae</taxon>
        <taxon>Telluria group</taxon>
        <taxon>Massilia</taxon>
    </lineage>
</organism>
<evidence type="ECO:0000313" key="2">
    <source>
        <dbReference type="EMBL" id="MFC5547709.1"/>
    </source>
</evidence>
<gene>
    <name evidence="2" type="ORF">ACFPO9_04180</name>
</gene>
<accession>A0ABW0RS87</accession>
<sequence length="47" mass="5151">MSQDSIFELPILMALAATVLVVLALARILLSLSAPMRVREPSQEERA</sequence>
<keyword evidence="1" id="KW-1133">Transmembrane helix</keyword>
<keyword evidence="1" id="KW-0812">Transmembrane</keyword>
<reference evidence="3" key="1">
    <citation type="journal article" date="2019" name="Int. J. Syst. Evol. Microbiol.">
        <title>The Global Catalogue of Microorganisms (GCM) 10K type strain sequencing project: providing services to taxonomists for standard genome sequencing and annotation.</title>
        <authorList>
            <consortium name="The Broad Institute Genomics Platform"/>
            <consortium name="The Broad Institute Genome Sequencing Center for Infectious Disease"/>
            <person name="Wu L."/>
            <person name="Ma J."/>
        </authorList>
    </citation>
    <scope>NUCLEOTIDE SEQUENCE [LARGE SCALE GENOMIC DNA]</scope>
    <source>
        <strain evidence="3">CGMCC 4.5798</strain>
    </source>
</reference>
<name>A0ABW0RS87_9BURK</name>
<dbReference type="RefSeq" id="WP_379767468.1">
    <property type="nucleotide sequence ID" value="NZ_JBHSMZ010000001.1"/>
</dbReference>
<keyword evidence="3" id="KW-1185">Reference proteome</keyword>
<evidence type="ECO:0000256" key="1">
    <source>
        <dbReference type="SAM" id="Phobius"/>
    </source>
</evidence>
<feature type="transmembrane region" description="Helical" evidence="1">
    <location>
        <begin position="6"/>
        <end position="30"/>
    </location>
</feature>
<protein>
    <submittedName>
        <fullName evidence="2">Uncharacterized protein</fullName>
    </submittedName>
</protein>
<keyword evidence="1" id="KW-0472">Membrane</keyword>